<dbReference type="Proteomes" id="UP000612055">
    <property type="component" value="Unassembled WGS sequence"/>
</dbReference>
<organism evidence="1 2">
    <name type="scientific">Edaphochlamys debaryana</name>
    <dbReference type="NCBI Taxonomy" id="47281"/>
    <lineage>
        <taxon>Eukaryota</taxon>
        <taxon>Viridiplantae</taxon>
        <taxon>Chlorophyta</taxon>
        <taxon>core chlorophytes</taxon>
        <taxon>Chlorophyceae</taxon>
        <taxon>CS clade</taxon>
        <taxon>Chlamydomonadales</taxon>
        <taxon>Chlamydomonadales incertae sedis</taxon>
        <taxon>Edaphochlamys</taxon>
    </lineage>
</organism>
<dbReference type="OrthoDB" id="10664514at2759"/>
<evidence type="ECO:0000313" key="2">
    <source>
        <dbReference type="Proteomes" id="UP000612055"/>
    </source>
</evidence>
<comment type="caution">
    <text evidence="1">The sequence shown here is derived from an EMBL/GenBank/DDBJ whole genome shotgun (WGS) entry which is preliminary data.</text>
</comment>
<dbReference type="EMBL" id="JAEHOE010000011">
    <property type="protein sequence ID" value="KAG2498118.1"/>
    <property type="molecule type" value="Genomic_DNA"/>
</dbReference>
<gene>
    <name evidence="1" type="ORF">HYH03_003876</name>
</gene>
<name>A0A836C3S3_9CHLO</name>
<keyword evidence="2" id="KW-1185">Reference proteome</keyword>
<dbReference type="AlphaFoldDB" id="A0A836C3S3"/>
<accession>A0A836C3S3</accession>
<sequence length="468" mass="49846">MTTWDADGGPLEDPSGLPPGAVLYASTFMPESYLGSGKRWRNVIAPAGGINTDEKDMQFCVEPAFSRLDGISMNANSITGPLSHRMDITGDLAFTFVVLCQFTGVTSGRSDVILLRLYANTPNNNGYCIYMNNFTTMPGNMISMDMYVSFGSLSPMRCSQASMAPTSIMLDTTKKYMIVASKGAGRLRVTLVDVGVRTSYDSQVLLDSGSMAMRESVVFSNREMMINNNENFNANIMAFGVFNRVLGDTAIHALYLYYNGVFRKMDPEYAAVARSLRALEAAKLCPYDEATCTACTSVADFTDDRNIMASSTQCLSAIDSFCTMNPGHPRCWCWDIRNPYYGTCCKVYRNMFTDQHNASALTAAAGADVDPSAQPDASGGAAQGLMQYIASDPSVDSTSSPLPGVVNTLLSALQKPGVGDALTTMVSRAIAPTSPTGTAAPVTAAPTTTAAGSGAQSVQVVTPRAAAC</sequence>
<protein>
    <submittedName>
        <fullName evidence="1">Uncharacterized protein</fullName>
    </submittedName>
</protein>
<evidence type="ECO:0000313" key="1">
    <source>
        <dbReference type="EMBL" id="KAG2498118.1"/>
    </source>
</evidence>
<reference evidence="1" key="1">
    <citation type="journal article" date="2020" name="bioRxiv">
        <title>Comparative genomics of Chlamydomonas.</title>
        <authorList>
            <person name="Craig R.J."/>
            <person name="Hasan A.R."/>
            <person name="Ness R.W."/>
            <person name="Keightley P.D."/>
        </authorList>
    </citation>
    <scope>NUCLEOTIDE SEQUENCE</scope>
    <source>
        <strain evidence="1">CCAP 11/70</strain>
    </source>
</reference>
<proteinExistence type="predicted"/>